<feature type="transmembrane region" description="Helical" evidence="1">
    <location>
        <begin position="118"/>
        <end position="144"/>
    </location>
</feature>
<dbReference type="EMBL" id="NIVC01002769">
    <property type="protein sequence ID" value="PAA55331.1"/>
    <property type="molecule type" value="Genomic_DNA"/>
</dbReference>
<keyword evidence="3" id="KW-1185">Reference proteome</keyword>
<evidence type="ECO:0000256" key="1">
    <source>
        <dbReference type="SAM" id="Phobius"/>
    </source>
</evidence>
<name>A0A267E1B2_9PLAT</name>
<feature type="transmembrane region" description="Helical" evidence="1">
    <location>
        <begin position="156"/>
        <end position="176"/>
    </location>
</feature>
<feature type="transmembrane region" description="Helical" evidence="1">
    <location>
        <begin position="30"/>
        <end position="55"/>
    </location>
</feature>
<keyword evidence="1" id="KW-1133">Transmembrane helix</keyword>
<sequence>KVELNTLSKTYSIIRLKSETMGARSTKAKILRWLVFMGGVSALISGIGSLIMNFWRMGECSTNSACKWHQGMPWTYHSYVAFPLAVLIFAVLSLLVVLVVIIIVLVELCTPRVKLNVRVMWSVVILLIVSGVLFLITWILYIIWSDYQGGYPAFSFWFWVMANINLFLSAPVYRLAMKWDEQRGTKRGFR</sequence>
<dbReference type="AlphaFoldDB" id="A0A267E1B2"/>
<keyword evidence="1" id="KW-0472">Membrane</keyword>
<evidence type="ECO:0000313" key="2">
    <source>
        <dbReference type="EMBL" id="PAA55331.1"/>
    </source>
</evidence>
<proteinExistence type="predicted"/>
<feature type="transmembrane region" description="Helical" evidence="1">
    <location>
        <begin position="80"/>
        <end position="106"/>
    </location>
</feature>
<gene>
    <name evidence="2" type="ORF">BOX15_Mlig025084g2</name>
</gene>
<comment type="caution">
    <text evidence="2">The sequence shown here is derived from an EMBL/GenBank/DDBJ whole genome shotgun (WGS) entry which is preliminary data.</text>
</comment>
<feature type="non-terminal residue" evidence="2">
    <location>
        <position position="1"/>
    </location>
</feature>
<accession>A0A267E1B2</accession>
<keyword evidence="1" id="KW-0812">Transmembrane</keyword>
<protein>
    <submittedName>
        <fullName evidence="2">Uncharacterized protein</fullName>
    </submittedName>
</protein>
<organism evidence="2 3">
    <name type="scientific">Macrostomum lignano</name>
    <dbReference type="NCBI Taxonomy" id="282301"/>
    <lineage>
        <taxon>Eukaryota</taxon>
        <taxon>Metazoa</taxon>
        <taxon>Spiralia</taxon>
        <taxon>Lophotrochozoa</taxon>
        <taxon>Platyhelminthes</taxon>
        <taxon>Rhabditophora</taxon>
        <taxon>Macrostomorpha</taxon>
        <taxon>Macrostomida</taxon>
        <taxon>Macrostomidae</taxon>
        <taxon>Macrostomum</taxon>
    </lineage>
</organism>
<reference evidence="2 3" key="1">
    <citation type="submission" date="2017-06" db="EMBL/GenBank/DDBJ databases">
        <title>A platform for efficient transgenesis in Macrostomum lignano, a flatworm model organism for stem cell research.</title>
        <authorList>
            <person name="Berezikov E."/>
        </authorList>
    </citation>
    <scope>NUCLEOTIDE SEQUENCE [LARGE SCALE GENOMIC DNA]</scope>
    <source>
        <strain evidence="2">DV1</strain>
        <tissue evidence="2">Whole organism</tissue>
    </source>
</reference>
<dbReference type="Proteomes" id="UP000215902">
    <property type="component" value="Unassembled WGS sequence"/>
</dbReference>
<evidence type="ECO:0000313" key="3">
    <source>
        <dbReference type="Proteomes" id="UP000215902"/>
    </source>
</evidence>